<dbReference type="InterPro" id="IPR005135">
    <property type="entry name" value="Endo/exonuclease/phosphatase"/>
</dbReference>
<evidence type="ECO:0000313" key="4">
    <source>
        <dbReference type="Proteomes" id="UP000310636"/>
    </source>
</evidence>
<keyword evidence="4" id="KW-1185">Reference proteome</keyword>
<dbReference type="EMBL" id="SSOB01000002">
    <property type="protein sequence ID" value="THF84244.1"/>
    <property type="molecule type" value="Genomic_DNA"/>
</dbReference>
<name>A0A4S4C8E2_9BACL</name>
<keyword evidence="3" id="KW-0378">Hydrolase</keyword>
<keyword evidence="3" id="KW-0255">Endonuclease</keyword>
<organism evidence="3 4">
    <name type="scientific">Cohnella fermenti</name>
    <dbReference type="NCBI Taxonomy" id="2565925"/>
    <lineage>
        <taxon>Bacteria</taxon>
        <taxon>Bacillati</taxon>
        <taxon>Bacillota</taxon>
        <taxon>Bacilli</taxon>
        <taxon>Bacillales</taxon>
        <taxon>Paenibacillaceae</taxon>
        <taxon>Cohnella</taxon>
    </lineage>
</organism>
<dbReference type="PANTHER" id="PTHR12121">
    <property type="entry name" value="CARBON CATABOLITE REPRESSOR PROTEIN 4"/>
    <property type="match status" value="1"/>
</dbReference>
<comment type="caution">
    <text evidence="3">The sequence shown here is derived from an EMBL/GenBank/DDBJ whole genome shotgun (WGS) entry which is preliminary data.</text>
</comment>
<dbReference type="InterPro" id="IPR050410">
    <property type="entry name" value="CCR4/nocturin_mRNA_transcr"/>
</dbReference>
<feature type="compositionally biased region" description="Polar residues" evidence="1">
    <location>
        <begin position="1"/>
        <end position="15"/>
    </location>
</feature>
<evidence type="ECO:0000256" key="1">
    <source>
        <dbReference type="SAM" id="MobiDB-lite"/>
    </source>
</evidence>
<evidence type="ECO:0000259" key="2">
    <source>
        <dbReference type="Pfam" id="PF03372"/>
    </source>
</evidence>
<dbReference type="GO" id="GO:0004519">
    <property type="term" value="F:endonuclease activity"/>
    <property type="evidence" value="ECO:0007669"/>
    <property type="project" value="UniProtKB-KW"/>
</dbReference>
<proteinExistence type="predicted"/>
<dbReference type="AlphaFoldDB" id="A0A4S4C8E2"/>
<gene>
    <name evidence="3" type="ORF">E6C55_02830</name>
</gene>
<dbReference type="GO" id="GO:0000175">
    <property type="term" value="F:3'-5'-RNA exonuclease activity"/>
    <property type="evidence" value="ECO:0007669"/>
    <property type="project" value="TreeGrafter"/>
</dbReference>
<dbReference type="InterPro" id="IPR036691">
    <property type="entry name" value="Endo/exonu/phosph_ase_sf"/>
</dbReference>
<accession>A0A4S4C8E2</accession>
<dbReference type="Proteomes" id="UP000310636">
    <property type="component" value="Unassembled WGS sequence"/>
</dbReference>
<dbReference type="Gene3D" id="3.60.10.10">
    <property type="entry name" value="Endonuclease/exonuclease/phosphatase"/>
    <property type="match status" value="1"/>
</dbReference>
<dbReference type="OrthoDB" id="9793162at2"/>
<dbReference type="RefSeq" id="WP_136368246.1">
    <property type="nucleotide sequence ID" value="NZ_SSOB01000002.1"/>
</dbReference>
<sequence>MTFNLRSTWNPTATTPGRDGGWDGEHCAILYKKSEWRVVEQGSFALSDTPDRLGGLCWNAVYPRMSTWTRLRRPMSGADGAADLTTANLNADRAVEPFELAVFNTHLDDSSEESQTKGMEIIKARAGLLRQRAALPVVIAGDLNVSPGHPVIRSLQEFGCRDGYSAAAGSQEQVPGCTSHAFAGETEGEPIDYVFASPELRLESLVVDRSRHEGRYPSDHYPVVAKLSATP</sequence>
<evidence type="ECO:0000313" key="3">
    <source>
        <dbReference type="EMBL" id="THF84244.1"/>
    </source>
</evidence>
<dbReference type="SUPFAM" id="SSF56219">
    <property type="entry name" value="DNase I-like"/>
    <property type="match status" value="1"/>
</dbReference>
<feature type="region of interest" description="Disordered" evidence="1">
    <location>
        <begin position="1"/>
        <end position="20"/>
    </location>
</feature>
<dbReference type="PANTHER" id="PTHR12121:SF36">
    <property type="entry name" value="ENDONUCLEASE_EXONUCLEASE_PHOSPHATASE DOMAIN-CONTAINING PROTEIN"/>
    <property type="match status" value="1"/>
</dbReference>
<protein>
    <submittedName>
        <fullName evidence="3">Endonuclease</fullName>
    </submittedName>
</protein>
<feature type="domain" description="Endonuclease/exonuclease/phosphatase" evidence="2">
    <location>
        <begin position="69"/>
        <end position="220"/>
    </location>
</feature>
<dbReference type="Pfam" id="PF03372">
    <property type="entry name" value="Exo_endo_phos"/>
    <property type="match status" value="1"/>
</dbReference>
<keyword evidence="3" id="KW-0540">Nuclease</keyword>
<reference evidence="3 4" key="1">
    <citation type="submission" date="2019-04" db="EMBL/GenBank/DDBJ databases">
        <title>Cohnella sp. nov. isolated from preserved vegetables.</title>
        <authorList>
            <person name="Lin S.-Y."/>
            <person name="Hung M.-H."/>
            <person name="Young C.-C."/>
        </authorList>
    </citation>
    <scope>NUCLEOTIDE SEQUENCE [LARGE SCALE GENOMIC DNA]</scope>
    <source>
        <strain evidence="3 4">CC-MHH1044</strain>
    </source>
</reference>